<evidence type="ECO:0000259" key="3">
    <source>
        <dbReference type="Pfam" id="PF03453"/>
    </source>
</evidence>
<name>A0A858R7T8_9PROT</name>
<keyword evidence="6" id="KW-1185">Reference proteome</keyword>
<dbReference type="GO" id="GO:0005737">
    <property type="term" value="C:cytoplasm"/>
    <property type="evidence" value="ECO:0007669"/>
    <property type="project" value="TreeGrafter"/>
</dbReference>
<dbReference type="GO" id="GO:0006777">
    <property type="term" value="P:Mo-molybdopterin cofactor biosynthetic process"/>
    <property type="evidence" value="ECO:0007669"/>
    <property type="project" value="UniProtKB-UniRule"/>
</dbReference>
<dbReference type="Proteomes" id="UP000501891">
    <property type="component" value="Chromosome"/>
</dbReference>
<dbReference type="Gene3D" id="3.90.105.10">
    <property type="entry name" value="Molybdopterin biosynthesis moea protein, domain 2"/>
    <property type="match status" value="1"/>
</dbReference>
<dbReference type="InterPro" id="IPR036425">
    <property type="entry name" value="MoaB/Mog-like_dom_sf"/>
</dbReference>
<evidence type="ECO:0000256" key="2">
    <source>
        <dbReference type="RuleBase" id="RU365090"/>
    </source>
</evidence>
<dbReference type="UniPathway" id="UPA00344"/>
<feature type="domain" description="MoeA C-terminal" evidence="4">
    <location>
        <begin position="312"/>
        <end position="375"/>
    </location>
</feature>
<organism evidence="5 6">
    <name type="scientific">Aerophototrophica crusticola</name>
    <dbReference type="NCBI Taxonomy" id="1709002"/>
    <lineage>
        <taxon>Bacteria</taxon>
        <taxon>Pseudomonadati</taxon>
        <taxon>Pseudomonadota</taxon>
        <taxon>Alphaproteobacteria</taxon>
        <taxon>Rhodospirillales</taxon>
        <taxon>Rhodospirillaceae</taxon>
        <taxon>Aerophototrophica</taxon>
    </lineage>
</organism>
<evidence type="ECO:0000256" key="1">
    <source>
        <dbReference type="ARBA" id="ARBA00023150"/>
    </source>
</evidence>
<dbReference type="Gene3D" id="2.170.190.11">
    <property type="entry name" value="Molybdopterin biosynthesis moea protein, domain 3"/>
    <property type="match status" value="1"/>
</dbReference>
<dbReference type="KEGG" id="acru:HHL28_10645"/>
<evidence type="ECO:0000259" key="4">
    <source>
        <dbReference type="Pfam" id="PF03454"/>
    </source>
</evidence>
<dbReference type="EC" id="2.10.1.1" evidence="2"/>
<gene>
    <name evidence="5" type="ORF">HHL28_10645</name>
</gene>
<dbReference type="Pfam" id="PF03454">
    <property type="entry name" value="MoeA_C"/>
    <property type="match status" value="1"/>
</dbReference>
<comment type="catalytic activity">
    <reaction evidence="2">
        <text>adenylyl-molybdopterin + molybdate = Mo-molybdopterin + AMP + H(+)</text>
        <dbReference type="Rhea" id="RHEA:35047"/>
        <dbReference type="ChEBI" id="CHEBI:15378"/>
        <dbReference type="ChEBI" id="CHEBI:36264"/>
        <dbReference type="ChEBI" id="CHEBI:62727"/>
        <dbReference type="ChEBI" id="CHEBI:71302"/>
        <dbReference type="ChEBI" id="CHEBI:456215"/>
    </reaction>
</comment>
<keyword evidence="2" id="KW-0460">Magnesium</keyword>
<dbReference type="AlphaFoldDB" id="A0A858R7T8"/>
<reference evidence="5" key="1">
    <citation type="submission" date="2020-04" db="EMBL/GenBank/DDBJ databases">
        <title>A desert anoxygenic phototrophic bacterium fixes CO2 using RubisCO under aerobic conditions.</title>
        <authorList>
            <person name="Tang K."/>
        </authorList>
    </citation>
    <scope>NUCLEOTIDE SEQUENCE [LARGE SCALE GENOMIC DNA]</scope>
    <source>
        <strain evidence="5">MIMtkB3</strain>
    </source>
</reference>
<evidence type="ECO:0000313" key="5">
    <source>
        <dbReference type="EMBL" id="QJE73490.1"/>
    </source>
</evidence>
<proteinExistence type="inferred from homology"/>
<dbReference type="PANTHER" id="PTHR10192">
    <property type="entry name" value="MOLYBDOPTERIN BIOSYNTHESIS PROTEIN"/>
    <property type="match status" value="1"/>
</dbReference>
<dbReference type="InterPro" id="IPR005111">
    <property type="entry name" value="MoeA_C_domain_IV"/>
</dbReference>
<dbReference type="SUPFAM" id="SSF63867">
    <property type="entry name" value="MoeA C-terminal domain-like"/>
    <property type="match status" value="1"/>
</dbReference>
<dbReference type="GO" id="GO:0061599">
    <property type="term" value="F:molybdopterin molybdotransferase activity"/>
    <property type="evidence" value="ECO:0007669"/>
    <property type="project" value="UniProtKB-UniRule"/>
</dbReference>
<dbReference type="Gene3D" id="2.40.340.10">
    <property type="entry name" value="MoeA, C-terminal, domain IV"/>
    <property type="match status" value="1"/>
</dbReference>
<accession>A0A858R7T8</accession>
<dbReference type="InterPro" id="IPR005110">
    <property type="entry name" value="MoeA_linker/N"/>
</dbReference>
<comment type="pathway">
    <text evidence="2">Cofactor biosynthesis; molybdopterin biosynthesis.</text>
</comment>
<dbReference type="Pfam" id="PF03453">
    <property type="entry name" value="MoeA_N"/>
    <property type="match status" value="1"/>
</dbReference>
<keyword evidence="2" id="KW-0808">Transferase</keyword>
<dbReference type="CDD" id="cd00887">
    <property type="entry name" value="MoeA"/>
    <property type="match status" value="1"/>
</dbReference>
<comment type="cofactor">
    <cofactor evidence="2">
        <name>Mg(2+)</name>
        <dbReference type="ChEBI" id="CHEBI:18420"/>
    </cofactor>
</comment>
<dbReference type="InterPro" id="IPR038987">
    <property type="entry name" value="MoeA-like"/>
</dbReference>
<comment type="function">
    <text evidence="2">Catalyzes the insertion of molybdate into adenylated molybdopterin with the concomitant release of AMP.</text>
</comment>
<dbReference type="PANTHER" id="PTHR10192:SF5">
    <property type="entry name" value="GEPHYRIN"/>
    <property type="match status" value="1"/>
</dbReference>
<keyword evidence="1 2" id="KW-0501">Molybdenum cofactor biosynthesis</keyword>
<dbReference type="EMBL" id="CP051775">
    <property type="protein sequence ID" value="QJE73490.1"/>
    <property type="molecule type" value="Genomic_DNA"/>
</dbReference>
<dbReference type="GO" id="GO:0046872">
    <property type="term" value="F:metal ion binding"/>
    <property type="evidence" value="ECO:0007669"/>
    <property type="project" value="UniProtKB-UniRule"/>
</dbReference>
<evidence type="ECO:0000313" key="6">
    <source>
        <dbReference type="Proteomes" id="UP000501891"/>
    </source>
</evidence>
<dbReference type="SUPFAM" id="SSF53218">
    <property type="entry name" value="Molybdenum cofactor biosynthesis proteins"/>
    <property type="match status" value="1"/>
</dbReference>
<dbReference type="InterPro" id="IPR036135">
    <property type="entry name" value="MoeA_linker/N_sf"/>
</dbReference>
<protein>
    <recommendedName>
        <fullName evidence="2">Molybdopterin molybdenumtransferase</fullName>
        <ecNumber evidence="2">2.10.1.1</ecNumber>
    </recommendedName>
</protein>
<dbReference type="Gene3D" id="3.40.980.10">
    <property type="entry name" value="MoaB/Mog-like domain"/>
    <property type="match status" value="2"/>
</dbReference>
<dbReference type="InterPro" id="IPR036688">
    <property type="entry name" value="MoeA_C_domain_IV_sf"/>
</dbReference>
<feature type="domain" description="MoeA N-terminal and linker" evidence="3">
    <location>
        <begin position="7"/>
        <end position="163"/>
    </location>
</feature>
<keyword evidence="2" id="KW-0479">Metal-binding</keyword>
<keyword evidence="2" id="KW-0500">Molybdenum</keyword>
<dbReference type="SUPFAM" id="SSF63882">
    <property type="entry name" value="MoeA N-terminal region -like"/>
    <property type="match status" value="1"/>
</dbReference>
<sequence>MMHRPLTLAEAQARLDSLARPPVAEAVPLAAAVGRVLAANLHAPGPLPPADRALVDGWALRADDTVGASAYSPLFAQALAVGAAVLPGTAAPLSAGDPLPPGADAVLPLHLVQEAGGMLELLGPVAPGQHVERAGQDCAAGSVLIPGGRRLRSMDTALAAAMGLDRLQATRQPRIRLVPIGRGGGVDLAGRLYPDLITRDGGVADPVADRAADPRQALTAPGADLILLVGGTSPGAPRGAVLLRELGRLDWHGLALDPGEAAGAGLVGDTPAILLPGGPAAGWSAYEMLAGRLIRRLAGLPPGLPHPVMPVPLAVKLVGEVGATRLVPVRLSPQGAVPLPPCPGLAQLVRADGFVLVPPHVEGWPAGTEVAVRLFDCFGTRDADH</sequence>
<comment type="similarity">
    <text evidence="2">Belongs to the MoeA family.</text>
</comment>